<feature type="compositionally biased region" description="Basic and acidic residues" evidence="2">
    <location>
        <begin position="804"/>
        <end position="818"/>
    </location>
</feature>
<dbReference type="OrthoDB" id="8477685at2"/>
<keyword evidence="3" id="KW-0472">Membrane</keyword>
<keyword evidence="3" id="KW-0812">Transmembrane</keyword>
<keyword evidence="5" id="KW-1185">Reference proteome</keyword>
<feature type="region of interest" description="Disordered" evidence="2">
    <location>
        <begin position="788"/>
        <end position="830"/>
    </location>
</feature>
<evidence type="ECO:0000256" key="3">
    <source>
        <dbReference type="SAM" id="Phobius"/>
    </source>
</evidence>
<evidence type="ECO:0000313" key="5">
    <source>
        <dbReference type="Proteomes" id="UP000268192"/>
    </source>
</evidence>
<feature type="region of interest" description="Disordered" evidence="2">
    <location>
        <begin position="264"/>
        <end position="283"/>
    </location>
</feature>
<feature type="region of interest" description="Disordered" evidence="2">
    <location>
        <begin position="732"/>
        <end position="766"/>
    </location>
</feature>
<name>A0A3Q8XRE0_9HYPH</name>
<dbReference type="AlphaFoldDB" id="A0A3Q8XRE0"/>
<feature type="coiled-coil region" evidence="1">
    <location>
        <begin position="513"/>
        <end position="568"/>
    </location>
</feature>
<gene>
    <name evidence="4" type="ORF">D5400_20930</name>
</gene>
<evidence type="ECO:0000256" key="2">
    <source>
        <dbReference type="SAM" id="MobiDB-lite"/>
    </source>
</evidence>
<feature type="transmembrane region" description="Helical" evidence="3">
    <location>
        <begin position="62"/>
        <end position="82"/>
    </location>
</feature>
<reference evidence="4 5" key="1">
    <citation type="submission" date="2018-09" db="EMBL/GenBank/DDBJ databases">
        <title>Marinorhizobium profundi gen. nov., sp. nov., isolated from a deep-sea sediment sample from the New Britain Trench and proposal of Marinorhizobiaceae fam. nov. in the order Rhizobiales of the class Alphaproteobacteria.</title>
        <authorList>
            <person name="Cao J."/>
        </authorList>
    </citation>
    <scope>NUCLEOTIDE SEQUENCE [LARGE SCALE GENOMIC DNA]</scope>
    <source>
        <strain evidence="4 5">WS11</strain>
    </source>
</reference>
<protein>
    <submittedName>
        <fullName evidence="4">TIGR02302 family protein</fullName>
    </submittedName>
</protein>
<feature type="coiled-coil region" evidence="1">
    <location>
        <begin position="597"/>
        <end position="653"/>
    </location>
</feature>
<feature type="compositionally biased region" description="Low complexity" evidence="2">
    <location>
        <begin position="674"/>
        <end position="695"/>
    </location>
</feature>
<dbReference type="EMBL" id="CP032509">
    <property type="protein sequence ID" value="AZN73421.1"/>
    <property type="molecule type" value="Genomic_DNA"/>
</dbReference>
<dbReference type="NCBIfam" id="TIGR02302">
    <property type="entry name" value="aProt_lowcomp"/>
    <property type="match status" value="1"/>
</dbReference>
<dbReference type="KEGG" id="abaw:D5400_20930"/>
<dbReference type="Pfam" id="PF13779">
    <property type="entry name" value="DUF4175"/>
    <property type="match status" value="1"/>
</dbReference>
<keyword evidence="1" id="KW-0175">Coiled coil</keyword>
<organism evidence="4 5">
    <name type="scientific">Georhizobium profundi</name>
    <dbReference type="NCBI Taxonomy" id="2341112"/>
    <lineage>
        <taxon>Bacteria</taxon>
        <taxon>Pseudomonadati</taxon>
        <taxon>Pseudomonadota</taxon>
        <taxon>Alphaproteobacteria</taxon>
        <taxon>Hyphomicrobiales</taxon>
        <taxon>Rhizobiaceae</taxon>
        <taxon>Georhizobium</taxon>
    </lineage>
</organism>
<evidence type="ECO:0000256" key="1">
    <source>
        <dbReference type="SAM" id="Coils"/>
    </source>
</evidence>
<accession>A0A3Q8XRE0</accession>
<keyword evidence="3" id="KW-1133">Transmembrane helix</keyword>
<feature type="region of interest" description="Disordered" evidence="2">
    <location>
        <begin position="669"/>
        <end position="703"/>
    </location>
</feature>
<evidence type="ECO:0000313" key="4">
    <source>
        <dbReference type="EMBL" id="AZN73421.1"/>
    </source>
</evidence>
<dbReference type="RefSeq" id="WP_126012363.1">
    <property type="nucleotide sequence ID" value="NZ_CP032509.1"/>
</dbReference>
<proteinExistence type="predicted"/>
<feature type="transmembrane region" description="Helical" evidence="3">
    <location>
        <begin position="33"/>
        <end position="56"/>
    </location>
</feature>
<sequence>MAISTLAETAAALAAKLSRKRATTKLVIALERLWIAVLPLAGIAAIYVALSWFGYFRAVPDLVRIATLVVLGLAALASLYLLTRFRLPSTGEADARLEERNAIAHQAVRVQSDTLERDNPLARALWEEHQRRMSARLDKLSVGLPNPDTPRRDPYGMRALVVLLLFTAFAFSSSNRAGTLSDAFVSHAVSNAPPTRIDAWITPPAYTGRPPIFLSTAQLGEGAVITLPERSEVVVRISGGAGGEIVSFAAEQAESAVMLAPTEANDAPSSAVQRPAAASSGDARGYRMDAMRSGTLVVSGARDGDRAWRLAVEPDQAPEITFAEDPRRAVNGALEIAFTASDDYGIVRAFTDIAPVDPAEGARPLYEAPEYRLNLSRRQGLEQRGRASHDVTQHPWSGTLVDVTLVAIDASGQEGRSEPHRMRLPERSFSEPLARALVEQRQILALDANAVAEVLTLSDALMIAPEETIPNLSHFLLLQSARSRIEQAYNDDMLRDSADYLWEVALGIEDGDLSLAERRLRDAQRELAEALENGATDEEIQALMDELREAMQEYLQALAQELQNSDQAMQLPENAMQNLLRQEDLNAMLDQIENLARQGATEEAQQMLSELQRMMNNLQAGRQQQQQQGNGEMRRQMDQLGELMREQQELMNETFRLDQELAERMQQSLDPFNPGQQDQQQGNQAPQEGQQGENGLSEMTPEQLQEALRQLRAQQEALQEQLGELQESLEGMGMEPSEGFGQAGEAMGDASRSLGDGRGEQAVGEQGRALEALRQGAQDMMNQMMQQMGQGEGQGEGQGQNQMRRSDTDPLGRPRSTEGPDFGDTVRVPDEIDIQRAREILEAIRNRLGNALSPQLERQYLERLLEMR</sequence>
<dbReference type="InterPro" id="IPR012683">
    <property type="entry name" value="CHP02302_TM"/>
</dbReference>
<dbReference type="Proteomes" id="UP000268192">
    <property type="component" value="Chromosome"/>
</dbReference>